<dbReference type="InterPro" id="IPR048897">
    <property type="entry name" value="Nol11_C"/>
</dbReference>
<evidence type="ECO:0000256" key="4">
    <source>
        <dbReference type="ARBA" id="ARBA00023159"/>
    </source>
</evidence>
<evidence type="ECO:0000259" key="8">
    <source>
        <dbReference type="Pfam" id="PF08168"/>
    </source>
</evidence>
<name>E0VVX0_PEDHC</name>
<evidence type="ECO:0000256" key="3">
    <source>
        <dbReference type="ARBA" id="ARBA00023015"/>
    </source>
</evidence>
<keyword evidence="7" id="KW-1133">Transmembrane helix</keyword>
<feature type="transmembrane region" description="Helical" evidence="7">
    <location>
        <begin position="398"/>
        <end position="424"/>
    </location>
</feature>
<dbReference type="KEGG" id="phu:Phum_PHUM470200"/>
<accession>E0VVX0</accession>
<gene>
    <name evidence="11" type="primary">8238901</name>
    <name evidence="10" type="ORF">Phum_PHUM470200</name>
</gene>
<evidence type="ECO:0000313" key="12">
    <source>
        <dbReference type="Proteomes" id="UP000009046"/>
    </source>
</evidence>
<reference evidence="10" key="2">
    <citation type="submission" date="2007-04" db="EMBL/GenBank/DDBJ databases">
        <title>The genome of the human body louse.</title>
        <authorList>
            <consortium name="The Human Body Louse Genome Consortium"/>
            <person name="Kirkness E."/>
            <person name="Walenz B."/>
            <person name="Hass B."/>
            <person name="Bruggner R."/>
            <person name="Strausberg R."/>
        </authorList>
    </citation>
    <scope>NUCLEOTIDE SEQUENCE</scope>
    <source>
        <strain evidence="10">USDA</strain>
    </source>
</reference>
<keyword evidence="5" id="KW-0804">Transcription</keyword>
<dbReference type="Pfam" id="PF20998">
    <property type="entry name" value="Nol11_C"/>
    <property type="match status" value="1"/>
</dbReference>
<feature type="domain" description="Nucleolar protein 11 N-terminal" evidence="8">
    <location>
        <begin position="1"/>
        <end position="330"/>
    </location>
</feature>
<dbReference type="GeneID" id="8238901"/>
<evidence type="ECO:0008006" key="13">
    <source>
        <dbReference type="Google" id="ProtNLM"/>
    </source>
</evidence>
<dbReference type="GO" id="GO:0003723">
    <property type="term" value="F:RNA binding"/>
    <property type="evidence" value="ECO:0007669"/>
    <property type="project" value="TreeGrafter"/>
</dbReference>
<protein>
    <recommendedName>
        <fullName evidence="13">Nucleolar protein 11</fullName>
    </recommendedName>
</protein>
<keyword evidence="2" id="KW-0698">rRNA processing</keyword>
<dbReference type="Pfam" id="PF08168">
    <property type="entry name" value="NOL11_N"/>
    <property type="match status" value="1"/>
</dbReference>
<evidence type="ECO:0000259" key="9">
    <source>
        <dbReference type="Pfam" id="PF20998"/>
    </source>
</evidence>
<dbReference type="STRING" id="121224.E0VVX0"/>
<dbReference type="GO" id="GO:0030490">
    <property type="term" value="P:maturation of SSU-rRNA"/>
    <property type="evidence" value="ECO:0007669"/>
    <property type="project" value="InterPro"/>
</dbReference>
<feature type="domain" description="Nucleolar protein 11 C-terminal" evidence="9">
    <location>
        <begin position="472"/>
        <end position="677"/>
    </location>
</feature>
<comment type="subcellular location">
    <subcellularLocation>
        <location evidence="1">Nucleus</location>
        <location evidence="1">Nucleolus</location>
    </subcellularLocation>
</comment>
<dbReference type="InterPro" id="IPR012584">
    <property type="entry name" value="NOL11_N"/>
</dbReference>
<dbReference type="GO" id="GO:0005730">
    <property type="term" value="C:nucleolus"/>
    <property type="evidence" value="ECO:0007669"/>
    <property type="project" value="UniProtKB-SubCell"/>
</dbReference>
<keyword evidence="3" id="KW-0805">Transcription regulation</keyword>
<keyword evidence="4" id="KW-0010">Activator</keyword>
<evidence type="ECO:0000256" key="7">
    <source>
        <dbReference type="SAM" id="Phobius"/>
    </source>
</evidence>
<dbReference type="Proteomes" id="UP000009046">
    <property type="component" value="Unassembled WGS sequence"/>
</dbReference>
<evidence type="ECO:0000313" key="10">
    <source>
        <dbReference type="EMBL" id="EEB17526.1"/>
    </source>
</evidence>
<keyword evidence="6" id="KW-0539">Nucleus</keyword>
<sequence>MASFNTAFNLCSITDSKGLLGVSEDDEGCVAVTLGKSMIIRCRLSDQKQLNSWSSTLAKLTSKVVWDPVEENYVGVFDNIYIKQWSKLDSSLEKAKKHKFKNEIHEILLCTKDGIDKKPKLIVLFKNGSIRDLESAVSKSKDEMKDVIMPVETIESAEIIINRDQKYLILVTKFENKYRQCYCVLLKNDYTVSNSVKKTKLRRPGTSLLGFTILSREKENSVLCFWSDGFVYSLPLPIESEKAQVGKYLGAINQISNKSEVAIQPIGLDHVALYGGDISEEGAFLGIYNVKFGIIQAHTNFKMFNKPPKMWLVDNNLVIVMGQRLVCVPFNLNTEKLSALVGSRAVHANLENSSEICTIVPTATWDENVSIPEKQSIDYPESIKEQLIAYSSEGWSEFGFVSFFFFFFTKSFLKFTFYLVMMMMMMMMGNKNITKLKIGSDCKSLLLLLSSLSLLSLWLYYFLIVVTQPENTCYRICRALMTRLIESKDVKTLLWCLNNFSDIPEDHLVKMIQLALGESDVFPSKNDTTKSSTCNKKRVNVSKEEFLNKILATPVDNFNLLVNLKRLFNFDDCMALVHYLNNLFSRAENGDVIVEDSMAVLDWTMTLFDGFYQYFILSKDPKVLETVTVMKEKIQNLILVLNNLATIVPRLMRIQKGKVVEKKKHGGSYSVEKFRLYC</sequence>
<keyword evidence="12" id="KW-1185">Reference proteome</keyword>
<reference evidence="11" key="3">
    <citation type="submission" date="2020-05" db="UniProtKB">
        <authorList>
            <consortium name="EnsemblMetazoa"/>
        </authorList>
    </citation>
    <scope>IDENTIFICATION</scope>
    <source>
        <strain evidence="11">USDA</strain>
    </source>
</reference>
<dbReference type="RefSeq" id="XP_002430264.1">
    <property type="nucleotide sequence ID" value="XM_002430219.1"/>
</dbReference>
<dbReference type="EMBL" id="DS235815">
    <property type="protein sequence ID" value="EEB17526.1"/>
    <property type="molecule type" value="Genomic_DNA"/>
</dbReference>
<organism>
    <name type="scientific">Pediculus humanus subsp. corporis</name>
    <name type="common">Body louse</name>
    <dbReference type="NCBI Taxonomy" id="121224"/>
    <lineage>
        <taxon>Eukaryota</taxon>
        <taxon>Metazoa</taxon>
        <taxon>Ecdysozoa</taxon>
        <taxon>Arthropoda</taxon>
        <taxon>Hexapoda</taxon>
        <taxon>Insecta</taxon>
        <taxon>Pterygota</taxon>
        <taxon>Neoptera</taxon>
        <taxon>Paraneoptera</taxon>
        <taxon>Psocodea</taxon>
        <taxon>Troctomorpha</taxon>
        <taxon>Phthiraptera</taxon>
        <taxon>Anoplura</taxon>
        <taxon>Pediculidae</taxon>
        <taxon>Pediculus</taxon>
    </lineage>
</organism>
<keyword evidence="7" id="KW-0812">Transmembrane</keyword>
<dbReference type="CTD" id="8238901"/>
<evidence type="ECO:0000256" key="6">
    <source>
        <dbReference type="ARBA" id="ARBA00023242"/>
    </source>
</evidence>
<dbReference type="EnsemblMetazoa" id="PHUM470200-RA">
    <property type="protein sequence ID" value="PHUM470200-PA"/>
    <property type="gene ID" value="PHUM470200"/>
</dbReference>
<keyword evidence="7" id="KW-0472">Membrane</keyword>
<dbReference type="AlphaFoldDB" id="E0VVX0"/>
<feature type="transmembrane region" description="Helical" evidence="7">
    <location>
        <begin position="445"/>
        <end position="463"/>
    </location>
</feature>
<dbReference type="InParanoid" id="E0VVX0"/>
<proteinExistence type="predicted"/>
<evidence type="ECO:0000256" key="1">
    <source>
        <dbReference type="ARBA" id="ARBA00004604"/>
    </source>
</evidence>
<evidence type="ECO:0000256" key="2">
    <source>
        <dbReference type="ARBA" id="ARBA00022552"/>
    </source>
</evidence>
<dbReference type="OMA" id="IPYNCEV"/>
<dbReference type="eggNOG" id="ENOG502SB74">
    <property type="taxonomic scope" value="Eukaryota"/>
</dbReference>
<dbReference type="HOGENOM" id="CLU_026261_0_0_1"/>
<dbReference type="PANTHER" id="PTHR15633">
    <property type="entry name" value="NUCLEOLAR PROTEIN 11"/>
    <property type="match status" value="1"/>
</dbReference>
<dbReference type="EMBL" id="AAZO01005708">
    <property type="status" value="NOT_ANNOTATED_CDS"/>
    <property type="molecule type" value="Genomic_DNA"/>
</dbReference>
<reference evidence="10" key="1">
    <citation type="submission" date="2007-04" db="EMBL/GenBank/DDBJ databases">
        <title>Annotation of Pediculus humanus corporis strain USDA.</title>
        <authorList>
            <person name="Kirkness E."/>
            <person name="Hannick L."/>
            <person name="Hass B."/>
            <person name="Bruggner R."/>
            <person name="Lawson D."/>
            <person name="Bidwell S."/>
            <person name="Joardar V."/>
            <person name="Caler E."/>
            <person name="Walenz B."/>
            <person name="Inman J."/>
            <person name="Schobel S."/>
            <person name="Galinsky K."/>
            <person name="Amedeo P."/>
            <person name="Strausberg R."/>
        </authorList>
    </citation>
    <scope>NUCLEOTIDE SEQUENCE</scope>
    <source>
        <strain evidence="10">USDA</strain>
    </source>
</reference>
<evidence type="ECO:0000256" key="5">
    <source>
        <dbReference type="ARBA" id="ARBA00023163"/>
    </source>
</evidence>
<dbReference type="InterPro" id="IPR042859">
    <property type="entry name" value="NOL11"/>
</dbReference>
<dbReference type="OrthoDB" id="6502630at2759"/>
<dbReference type="VEuPathDB" id="VectorBase:PHUM470200"/>
<evidence type="ECO:0000313" key="11">
    <source>
        <dbReference type="EnsemblMetazoa" id="PHUM470200-PA"/>
    </source>
</evidence>
<dbReference type="FunCoup" id="E0VVX0">
    <property type="interactions" value="274"/>
</dbReference>
<dbReference type="PANTHER" id="PTHR15633:SF2">
    <property type="entry name" value="NUCLEOLAR PROTEIN 11"/>
    <property type="match status" value="1"/>
</dbReference>